<evidence type="ECO:0000313" key="2">
    <source>
        <dbReference type="EMBL" id="TEU34203.1"/>
    </source>
</evidence>
<dbReference type="AlphaFoldDB" id="A0AAX2RCS9"/>
<sequence>MARVDATTMATALRVILARQPGNSASRQRERLLEAFSAFGRVTTVEAMRFLDILDPRARVCELRKRGYQIATVTVARASESGVTHAVGDYVLLSTAPRAAALRNDGDWVQMDLPMIYPG</sequence>
<dbReference type="EMBL" id="SNSQ01000077">
    <property type="protein sequence ID" value="TEU34203.1"/>
    <property type="molecule type" value="Genomic_DNA"/>
</dbReference>
<accession>A0AAX2RCS9</accession>
<dbReference type="Pfam" id="PF14090">
    <property type="entry name" value="HTH_39"/>
    <property type="match status" value="1"/>
</dbReference>
<name>A0AAX2RCS9_BURCE</name>
<gene>
    <name evidence="2" type="ORF">E3D37_39760</name>
</gene>
<proteinExistence type="predicted"/>
<protein>
    <recommendedName>
        <fullName evidence="1">Winged helix-turn-helix domain-containing protein</fullName>
    </recommendedName>
</protein>
<organism evidence="2 3">
    <name type="scientific">Burkholderia cepacia</name>
    <name type="common">Pseudomonas cepacia</name>
    <dbReference type="NCBI Taxonomy" id="292"/>
    <lineage>
        <taxon>Bacteria</taxon>
        <taxon>Pseudomonadati</taxon>
        <taxon>Pseudomonadota</taxon>
        <taxon>Betaproteobacteria</taxon>
        <taxon>Burkholderiales</taxon>
        <taxon>Burkholderiaceae</taxon>
        <taxon>Burkholderia</taxon>
        <taxon>Burkholderia cepacia complex</taxon>
    </lineage>
</organism>
<dbReference type="RefSeq" id="WP_119338821.1">
    <property type="nucleotide sequence ID" value="NZ_CP095496.1"/>
</dbReference>
<reference evidence="2 3" key="1">
    <citation type="submission" date="2019-03" db="EMBL/GenBank/DDBJ databases">
        <title>Burkholderia cepacia outbreak.</title>
        <authorList>
            <person name="Farzana R."/>
            <person name="Walsh T.R."/>
        </authorList>
    </citation>
    <scope>NUCLEOTIDE SEQUENCE [LARGE SCALE GENOMIC DNA]</scope>
    <source>
        <strain evidence="3">d13</strain>
    </source>
</reference>
<evidence type="ECO:0000313" key="3">
    <source>
        <dbReference type="Proteomes" id="UP000298234"/>
    </source>
</evidence>
<dbReference type="Proteomes" id="UP000298234">
    <property type="component" value="Unassembled WGS sequence"/>
</dbReference>
<evidence type="ECO:0000259" key="1">
    <source>
        <dbReference type="Pfam" id="PF14090"/>
    </source>
</evidence>
<feature type="domain" description="Winged helix-turn-helix" evidence="1">
    <location>
        <begin position="28"/>
        <end position="93"/>
    </location>
</feature>
<dbReference type="InterPro" id="IPR055245">
    <property type="entry name" value="HTH_proteobacteria"/>
</dbReference>
<comment type="caution">
    <text evidence="2">The sequence shown here is derived from an EMBL/GenBank/DDBJ whole genome shotgun (WGS) entry which is preliminary data.</text>
</comment>